<reference evidence="3" key="1">
    <citation type="submission" date="2015-07" db="EMBL/GenBank/DDBJ databases">
        <title>Adaptation to a free-living lifestyle via gene acquisitions in the diplomonad Trepomonas sp. PC1.</title>
        <authorList>
            <person name="Xu F."/>
            <person name="Jerlstrom-Hultqvist J."/>
            <person name="Kolisko M."/>
            <person name="Simpson A.G.B."/>
            <person name="Roger A.J."/>
            <person name="Svard S.G."/>
            <person name="Andersson J.O."/>
        </authorList>
    </citation>
    <scope>NUCLEOTIDE SEQUENCE</scope>
    <source>
        <strain evidence="3">PC1</strain>
    </source>
</reference>
<feature type="compositionally biased region" description="Polar residues" evidence="2">
    <location>
        <begin position="259"/>
        <end position="300"/>
    </location>
</feature>
<dbReference type="Gene3D" id="1.10.287.1490">
    <property type="match status" value="1"/>
</dbReference>
<protein>
    <submittedName>
        <fullName evidence="3">Chromosome segregation ATPase (Precursor)</fullName>
    </submittedName>
</protein>
<evidence type="ECO:0000313" key="3">
    <source>
        <dbReference type="EMBL" id="JAP94065.1"/>
    </source>
</evidence>
<accession>A0A146KEH2</accession>
<keyword evidence="1" id="KW-0175">Coiled coil</keyword>
<evidence type="ECO:0000256" key="2">
    <source>
        <dbReference type="SAM" id="MobiDB-lite"/>
    </source>
</evidence>
<proteinExistence type="predicted"/>
<feature type="coiled-coil region" evidence="1">
    <location>
        <begin position="168"/>
        <end position="202"/>
    </location>
</feature>
<sequence>EYEIQIAVNQLKAMLELEPQSQYTLVKTQLLNAIVISKSVLTLENLKLLRSTLNHQISQIPRIQNLERRRPIDQQLSQRFRQLIDQLDKQIGDLQLEQLRISQSFSLQSRTDQLSKITKMTQNVQNQLSPLQNEISDVKSQVQQIKLTLEDKFGQNEQFTGSLQRDLATVQTQEINQIKSQINELQTQVKNQSSVINQLNQRQIDMGKQVAMHDVILRPSMKQRQDKQFQSPAVELMKQVVADVEDQIYEPAPALTVSQRIGKQPAKQSPNLFSQPQQFGQKSGNKRSQIQNCSIQTSKTQKQRAGFAPTLQFE</sequence>
<organism evidence="3">
    <name type="scientific">Trepomonas sp. PC1</name>
    <dbReference type="NCBI Taxonomy" id="1076344"/>
    <lineage>
        <taxon>Eukaryota</taxon>
        <taxon>Metamonada</taxon>
        <taxon>Diplomonadida</taxon>
        <taxon>Hexamitidae</taxon>
        <taxon>Hexamitinae</taxon>
        <taxon>Trepomonas</taxon>
    </lineage>
</organism>
<name>A0A146KEH2_9EUKA</name>
<feature type="non-terminal residue" evidence="3">
    <location>
        <position position="1"/>
    </location>
</feature>
<feature type="region of interest" description="Disordered" evidence="2">
    <location>
        <begin position="259"/>
        <end position="314"/>
    </location>
</feature>
<gene>
    <name evidence="3" type="ORF">TPC1_13415</name>
</gene>
<dbReference type="AlphaFoldDB" id="A0A146KEH2"/>
<dbReference type="EMBL" id="GDID01002541">
    <property type="protein sequence ID" value="JAP94065.1"/>
    <property type="molecule type" value="Transcribed_RNA"/>
</dbReference>
<evidence type="ECO:0000256" key="1">
    <source>
        <dbReference type="SAM" id="Coils"/>
    </source>
</evidence>